<dbReference type="SUPFAM" id="SSF47336">
    <property type="entry name" value="ACP-like"/>
    <property type="match status" value="1"/>
</dbReference>
<dbReference type="AlphaFoldDB" id="A0A840NL43"/>
<evidence type="ECO:0000259" key="3">
    <source>
        <dbReference type="PROSITE" id="PS50075"/>
    </source>
</evidence>
<evidence type="ECO:0000313" key="4">
    <source>
        <dbReference type="EMBL" id="MBB5069852.1"/>
    </source>
</evidence>
<dbReference type="Proteomes" id="UP000580474">
    <property type="component" value="Unassembled WGS sequence"/>
</dbReference>
<dbReference type="Gene3D" id="1.10.1200.10">
    <property type="entry name" value="ACP-like"/>
    <property type="match status" value="1"/>
</dbReference>
<dbReference type="Pfam" id="PF00550">
    <property type="entry name" value="PP-binding"/>
    <property type="match status" value="1"/>
</dbReference>
<comment type="caution">
    <text evidence="4">The sequence shown here is derived from an EMBL/GenBank/DDBJ whole genome shotgun (WGS) entry which is preliminary data.</text>
</comment>
<dbReference type="EMBL" id="JACHIV010000001">
    <property type="protein sequence ID" value="MBB5069852.1"/>
    <property type="molecule type" value="Genomic_DNA"/>
</dbReference>
<feature type="domain" description="Carrier" evidence="3">
    <location>
        <begin position="3"/>
        <end position="80"/>
    </location>
</feature>
<dbReference type="GO" id="GO:0031177">
    <property type="term" value="F:phosphopantetheine binding"/>
    <property type="evidence" value="ECO:0007669"/>
    <property type="project" value="InterPro"/>
</dbReference>
<gene>
    <name evidence="4" type="ORF">BJ969_002940</name>
</gene>
<sequence length="81" mass="8805">MRLTQADLVRAIRAAAGDSELADLDGDILELRFDELGYDSLALLEVAATLRRTHGITVPEDAVVELGTPAELLRFVNEGVR</sequence>
<dbReference type="InterPro" id="IPR009081">
    <property type="entry name" value="PP-bd_ACP"/>
</dbReference>
<accession>A0A840NL43</accession>
<organism evidence="4 5">
    <name type="scientific">Saccharopolyspora gloriosae</name>
    <dbReference type="NCBI Taxonomy" id="455344"/>
    <lineage>
        <taxon>Bacteria</taxon>
        <taxon>Bacillati</taxon>
        <taxon>Actinomycetota</taxon>
        <taxon>Actinomycetes</taxon>
        <taxon>Pseudonocardiales</taxon>
        <taxon>Pseudonocardiaceae</taxon>
        <taxon>Saccharopolyspora</taxon>
    </lineage>
</organism>
<dbReference type="SMART" id="SM00823">
    <property type="entry name" value="PKS_PP"/>
    <property type="match status" value="1"/>
</dbReference>
<evidence type="ECO:0000256" key="2">
    <source>
        <dbReference type="ARBA" id="ARBA00022553"/>
    </source>
</evidence>
<dbReference type="InterPro" id="IPR036736">
    <property type="entry name" value="ACP-like_sf"/>
</dbReference>
<evidence type="ECO:0000313" key="5">
    <source>
        <dbReference type="Proteomes" id="UP000580474"/>
    </source>
</evidence>
<reference evidence="4 5" key="1">
    <citation type="submission" date="2020-08" db="EMBL/GenBank/DDBJ databases">
        <title>Sequencing the genomes of 1000 actinobacteria strains.</title>
        <authorList>
            <person name="Klenk H.-P."/>
        </authorList>
    </citation>
    <scope>NUCLEOTIDE SEQUENCE [LARGE SCALE GENOMIC DNA]</scope>
    <source>
        <strain evidence="4 5">DSM 45582</strain>
    </source>
</reference>
<dbReference type="InterPro" id="IPR006162">
    <property type="entry name" value="Ppantetheine_attach_site"/>
</dbReference>
<name>A0A840NL43_9PSEU</name>
<protein>
    <submittedName>
        <fullName evidence="4">Act minimal PKS acyl carrier protein</fullName>
    </submittedName>
</protein>
<proteinExistence type="predicted"/>
<keyword evidence="1" id="KW-0596">Phosphopantetheine</keyword>
<dbReference type="InterPro" id="IPR020806">
    <property type="entry name" value="PKS_PP-bd"/>
</dbReference>
<dbReference type="PROSITE" id="PS50075">
    <property type="entry name" value="CARRIER"/>
    <property type="match status" value="1"/>
</dbReference>
<dbReference type="RefSeq" id="WP_184479476.1">
    <property type="nucleotide sequence ID" value="NZ_JACHIV010000001.1"/>
</dbReference>
<dbReference type="PROSITE" id="PS00012">
    <property type="entry name" value="PHOSPHOPANTETHEINE"/>
    <property type="match status" value="1"/>
</dbReference>
<keyword evidence="2" id="KW-0597">Phosphoprotein</keyword>
<evidence type="ECO:0000256" key="1">
    <source>
        <dbReference type="ARBA" id="ARBA00022450"/>
    </source>
</evidence>
<keyword evidence="5" id="KW-1185">Reference proteome</keyword>